<evidence type="ECO:0000313" key="6">
    <source>
        <dbReference type="Proteomes" id="UP000593560"/>
    </source>
</evidence>
<proteinExistence type="inferred from homology"/>
<evidence type="ECO:0000313" key="5">
    <source>
        <dbReference type="EMBL" id="MBA0791772.1"/>
    </source>
</evidence>
<name>A0A7J9G2I5_9ROSI</name>
<dbReference type="AlphaFoldDB" id="A0A7J9G2I5"/>
<keyword evidence="2" id="KW-0929">Antimicrobial</keyword>
<keyword evidence="6" id="KW-1185">Reference proteome</keyword>
<dbReference type="EMBL" id="JABFAD010000002">
    <property type="protein sequence ID" value="MBA0791772.1"/>
    <property type="molecule type" value="Genomic_DNA"/>
</dbReference>
<reference evidence="5 6" key="1">
    <citation type="journal article" date="2019" name="Genome Biol. Evol.">
        <title>Insights into the evolution of the New World diploid cottons (Gossypium, subgenus Houzingenia) based on genome sequencing.</title>
        <authorList>
            <person name="Grover C.E."/>
            <person name="Arick M.A. 2nd"/>
            <person name="Thrash A."/>
            <person name="Conover J.L."/>
            <person name="Sanders W.S."/>
            <person name="Peterson D.G."/>
            <person name="Frelichowski J.E."/>
            <person name="Scheffler J.A."/>
            <person name="Scheffler B.E."/>
            <person name="Wendel J.F."/>
        </authorList>
    </citation>
    <scope>NUCLEOTIDE SEQUENCE [LARGE SCALE GENOMIC DNA]</scope>
    <source>
        <strain evidence="5">0</strain>
        <tissue evidence="5">Leaf</tissue>
    </source>
</reference>
<protein>
    <recommendedName>
        <fullName evidence="4">Knottins-like domain-containing protein</fullName>
    </recommendedName>
</protein>
<dbReference type="Pfam" id="PF00304">
    <property type="entry name" value="Gamma-thionin"/>
    <property type="match status" value="1"/>
</dbReference>
<dbReference type="GO" id="GO:0050832">
    <property type="term" value="P:defense response to fungus"/>
    <property type="evidence" value="ECO:0007669"/>
    <property type="project" value="UniProtKB-KW"/>
</dbReference>
<evidence type="ECO:0000259" key="4">
    <source>
        <dbReference type="SMART" id="SM00505"/>
    </source>
</evidence>
<dbReference type="InterPro" id="IPR036574">
    <property type="entry name" value="Scorpion_toxin-like_sf"/>
</dbReference>
<evidence type="ECO:0000256" key="2">
    <source>
        <dbReference type="ARBA" id="ARBA00022529"/>
    </source>
</evidence>
<dbReference type="OrthoDB" id="683455at2759"/>
<comment type="similarity">
    <text evidence="1">Belongs to the DEFL family.</text>
</comment>
<evidence type="ECO:0000256" key="1">
    <source>
        <dbReference type="ARBA" id="ARBA00006722"/>
    </source>
</evidence>
<gene>
    <name evidence="5" type="ORF">Gohar_016332</name>
</gene>
<dbReference type="SUPFAM" id="SSF57095">
    <property type="entry name" value="Scorpion toxin-like"/>
    <property type="match status" value="1"/>
</dbReference>
<dbReference type="CDD" id="cd00107">
    <property type="entry name" value="Knot1"/>
    <property type="match status" value="1"/>
</dbReference>
<dbReference type="GO" id="GO:0031640">
    <property type="term" value="P:killing of cells of another organism"/>
    <property type="evidence" value="ECO:0007669"/>
    <property type="project" value="UniProtKB-KW"/>
</dbReference>
<evidence type="ECO:0000256" key="3">
    <source>
        <dbReference type="ARBA" id="ARBA00022577"/>
    </source>
</evidence>
<sequence length="120" mass="13226">MVGRIGGDSRDFGGRKTEYTQNHLTSPAVLGKSAQSMLIRVCLDRFKLEHFIKFLMRVEAFLLEMGPVAVEGGTTCKATSNIYKGLCLLDDSCDIVCKREGFHGGNCKGFLRKCICTNPC</sequence>
<accession>A0A7J9G2I5</accession>
<dbReference type="SMART" id="SM00505">
    <property type="entry name" value="Knot1"/>
    <property type="match status" value="1"/>
</dbReference>
<dbReference type="PRINTS" id="PR00288">
    <property type="entry name" value="PUROTHIONIN"/>
</dbReference>
<dbReference type="InterPro" id="IPR008176">
    <property type="entry name" value="Defensin_plant"/>
</dbReference>
<comment type="caution">
    <text evidence="5">The sequence shown here is derived from an EMBL/GenBank/DDBJ whole genome shotgun (WGS) entry which is preliminary data.</text>
</comment>
<dbReference type="InterPro" id="IPR003614">
    <property type="entry name" value="Knottins"/>
</dbReference>
<dbReference type="Proteomes" id="UP000593560">
    <property type="component" value="Unassembled WGS sequence"/>
</dbReference>
<feature type="domain" description="Knottins-like" evidence="4">
    <location>
        <begin position="75"/>
        <end position="120"/>
    </location>
</feature>
<organism evidence="5 6">
    <name type="scientific">Gossypium harknessii</name>
    <dbReference type="NCBI Taxonomy" id="34285"/>
    <lineage>
        <taxon>Eukaryota</taxon>
        <taxon>Viridiplantae</taxon>
        <taxon>Streptophyta</taxon>
        <taxon>Embryophyta</taxon>
        <taxon>Tracheophyta</taxon>
        <taxon>Spermatophyta</taxon>
        <taxon>Magnoliopsida</taxon>
        <taxon>eudicotyledons</taxon>
        <taxon>Gunneridae</taxon>
        <taxon>Pentapetalae</taxon>
        <taxon>rosids</taxon>
        <taxon>malvids</taxon>
        <taxon>Malvales</taxon>
        <taxon>Malvaceae</taxon>
        <taxon>Malvoideae</taxon>
        <taxon>Gossypium</taxon>
    </lineage>
</organism>
<dbReference type="Gene3D" id="3.30.30.10">
    <property type="entry name" value="Knottin, scorpion toxin-like"/>
    <property type="match status" value="1"/>
</dbReference>
<keyword evidence="3" id="KW-0295">Fungicide</keyword>